<dbReference type="InterPro" id="IPR053065">
    <property type="entry name" value="Archenteron_Induction-Rel"/>
</dbReference>
<keyword evidence="1" id="KW-0472">Membrane</keyword>
<organism evidence="4 5">
    <name type="scientific">Fistulina hepatica ATCC 64428</name>
    <dbReference type="NCBI Taxonomy" id="1128425"/>
    <lineage>
        <taxon>Eukaryota</taxon>
        <taxon>Fungi</taxon>
        <taxon>Dikarya</taxon>
        <taxon>Basidiomycota</taxon>
        <taxon>Agaricomycotina</taxon>
        <taxon>Agaricomycetes</taxon>
        <taxon>Agaricomycetidae</taxon>
        <taxon>Agaricales</taxon>
        <taxon>Fistulinaceae</taxon>
        <taxon>Fistulina</taxon>
    </lineage>
</organism>
<evidence type="ECO:0000313" key="5">
    <source>
        <dbReference type="Proteomes" id="UP000054144"/>
    </source>
</evidence>
<evidence type="ECO:0000313" key="4">
    <source>
        <dbReference type="EMBL" id="KIY44542.1"/>
    </source>
</evidence>
<evidence type="ECO:0000259" key="3">
    <source>
        <dbReference type="Pfam" id="PF12955"/>
    </source>
</evidence>
<protein>
    <recommendedName>
        <fullName evidence="3">Vacuolar sorting protein Vps3844 C-terminal domain-containing protein</fullName>
    </recommendedName>
</protein>
<sequence>MYHPALSLAAVFLSARFCRAIDVYLYPHSSPVRHSILSVDDASAALASHLGLEAFEPVHEDMYVEQTFVGHGWSDALLLSLEDEDAWEVLGSSEKPSFILQNPSSSHVESLSSVISTFIHRAGHVYSSVLDATSSHEQIQSLEAFFSRAGGPSFAAAELTMLPELRQIYGTSSEQYESAVRQVRQLIERVSADNRIRLAVLTYFPSPSSTFHRRSLAARQSQSPLPPDHLPPSIPNGAVSTCFESADTCTNSTNLCSGRGECVAVSKTGRTCYVCACSATKTGTGNKIKTDYWVGESCERKDISGPFVLLSGSVIAIVLLIAGSISLLYGVGQVELPSVLVGGVVNGKKD</sequence>
<keyword evidence="5" id="KW-1185">Reference proteome</keyword>
<evidence type="ECO:0000256" key="2">
    <source>
        <dbReference type="SAM" id="SignalP"/>
    </source>
</evidence>
<dbReference type="Pfam" id="PF12955">
    <property type="entry name" value="Vps3844_C"/>
    <property type="match status" value="1"/>
</dbReference>
<reference evidence="4 5" key="1">
    <citation type="journal article" date="2015" name="Fungal Genet. Biol.">
        <title>Evolution of novel wood decay mechanisms in Agaricales revealed by the genome sequences of Fistulina hepatica and Cylindrobasidium torrendii.</title>
        <authorList>
            <person name="Floudas D."/>
            <person name="Held B.W."/>
            <person name="Riley R."/>
            <person name="Nagy L.G."/>
            <person name="Koehler G."/>
            <person name="Ransdell A.S."/>
            <person name="Younus H."/>
            <person name="Chow J."/>
            <person name="Chiniquy J."/>
            <person name="Lipzen A."/>
            <person name="Tritt A."/>
            <person name="Sun H."/>
            <person name="Haridas S."/>
            <person name="LaButti K."/>
            <person name="Ohm R.A."/>
            <person name="Kues U."/>
            <person name="Blanchette R.A."/>
            <person name="Grigoriev I.V."/>
            <person name="Minto R.E."/>
            <person name="Hibbett D.S."/>
        </authorList>
    </citation>
    <scope>NUCLEOTIDE SEQUENCE [LARGE SCALE GENOMIC DNA]</scope>
    <source>
        <strain evidence="4 5">ATCC 64428</strain>
    </source>
</reference>
<dbReference type="AlphaFoldDB" id="A0A0D7A0H1"/>
<proteinExistence type="predicted"/>
<evidence type="ECO:0000256" key="1">
    <source>
        <dbReference type="SAM" id="Phobius"/>
    </source>
</evidence>
<name>A0A0D7A0H1_9AGAR</name>
<keyword evidence="2" id="KW-0732">Signal</keyword>
<dbReference type="OrthoDB" id="5583277at2759"/>
<feature type="signal peptide" evidence="2">
    <location>
        <begin position="1"/>
        <end position="20"/>
    </location>
</feature>
<gene>
    <name evidence="4" type="ORF">FISHEDRAFT_67446</name>
</gene>
<dbReference type="InterPro" id="IPR024382">
    <property type="entry name" value="Vps3844_C"/>
</dbReference>
<dbReference type="EMBL" id="KN882089">
    <property type="protein sequence ID" value="KIY44542.1"/>
    <property type="molecule type" value="Genomic_DNA"/>
</dbReference>
<keyword evidence="1" id="KW-1133">Transmembrane helix</keyword>
<feature type="chain" id="PRO_5002315899" description="Vacuolar sorting protein Vps3844 C-terminal domain-containing protein" evidence="2">
    <location>
        <begin position="21"/>
        <end position="350"/>
    </location>
</feature>
<dbReference type="Proteomes" id="UP000054144">
    <property type="component" value="Unassembled WGS sequence"/>
</dbReference>
<keyword evidence="1" id="KW-0812">Transmembrane</keyword>
<dbReference type="GO" id="GO:0005783">
    <property type="term" value="C:endoplasmic reticulum"/>
    <property type="evidence" value="ECO:0007669"/>
    <property type="project" value="TreeGrafter"/>
</dbReference>
<dbReference type="PANTHER" id="PTHR36853">
    <property type="entry name" value="EXPRESSED PROTEIN"/>
    <property type="match status" value="1"/>
</dbReference>
<accession>A0A0D7A0H1</accession>
<feature type="transmembrane region" description="Helical" evidence="1">
    <location>
        <begin position="307"/>
        <end position="329"/>
    </location>
</feature>
<dbReference type="PANTHER" id="PTHR36853:SF1">
    <property type="entry name" value="DUF3844 DOMAIN-CONTAINING PROTEIN"/>
    <property type="match status" value="1"/>
</dbReference>
<feature type="domain" description="Vacuolar sorting protein Vps3844 C-terminal" evidence="3">
    <location>
        <begin position="242"/>
        <end position="340"/>
    </location>
</feature>